<dbReference type="RefSeq" id="WP_109928437.1">
    <property type="nucleotide sequence ID" value="NZ_QGNY01000001.1"/>
</dbReference>
<dbReference type="EMBL" id="QGNY01000001">
    <property type="protein sequence ID" value="PWS33857.1"/>
    <property type="molecule type" value="Genomic_DNA"/>
</dbReference>
<accession>A0A317F730</accession>
<sequence>MRCGFIVGYNVVERTGKLVDQNKQEISFTYYELGALLKGDKVYFNIEMGKDGLQATQVTKSLDEYQ</sequence>
<evidence type="ECO:0008006" key="3">
    <source>
        <dbReference type="Google" id="ProtNLM"/>
    </source>
</evidence>
<name>A0A317F730_9SPHI</name>
<gene>
    <name evidence="1" type="ORF">DF947_04405</name>
</gene>
<dbReference type="InterPro" id="IPR012340">
    <property type="entry name" value="NA-bd_OB-fold"/>
</dbReference>
<protein>
    <recommendedName>
        <fullName evidence="3">CSD domain-containing protein</fullName>
    </recommendedName>
</protein>
<evidence type="ECO:0000313" key="2">
    <source>
        <dbReference type="Proteomes" id="UP000245391"/>
    </source>
</evidence>
<dbReference type="Proteomes" id="UP000245391">
    <property type="component" value="Unassembled WGS sequence"/>
</dbReference>
<organism evidence="1 2">
    <name type="scientific">Pedobacter paludis</name>
    <dbReference type="NCBI Taxonomy" id="2203212"/>
    <lineage>
        <taxon>Bacteria</taxon>
        <taxon>Pseudomonadati</taxon>
        <taxon>Bacteroidota</taxon>
        <taxon>Sphingobacteriia</taxon>
        <taxon>Sphingobacteriales</taxon>
        <taxon>Sphingobacteriaceae</taxon>
        <taxon>Pedobacter</taxon>
    </lineage>
</organism>
<keyword evidence="2" id="KW-1185">Reference proteome</keyword>
<evidence type="ECO:0000313" key="1">
    <source>
        <dbReference type="EMBL" id="PWS33857.1"/>
    </source>
</evidence>
<proteinExistence type="predicted"/>
<comment type="caution">
    <text evidence="1">The sequence shown here is derived from an EMBL/GenBank/DDBJ whole genome shotgun (WGS) entry which is preliminary data.</text>
</comment>
<reference evidence="2" key="1">
    <citation type="submission" date="2018-05" db="EMBL/GenBank/DDBJ databases">
        <title>Pedobacter paludis sp. nov., isolated from wetland soil.</title>
        <authorList>
            <person name="Zhang Y."/>
        </authorList>
    </citation>
    <scope>NUCLEOTIDE SEQUENCE [LARGE SCALE GENOMIC DNA]</scope>
    <source>
        <strain evidence="2">R-8</strain>
    </source>
</reference>
<dbReference type="OrthoDB" id="772687at2"/>
<dbReference type="AlphaFoldDB" id="A0A317F730"/>
<dbReference type="Gene3D" id="2.40.50.140">
    <property type="entry name" value="Nucleic acid-binding proteins"/>
    <property type="match status" value="1"/>
</dbReference>